<accession>A0A8C7YTZ9</accession>
<evidence type="ECO:0000256" key="1">
    <source>
        <dbReference type="SAM" id="SignalP"/>
    </source>
</evidence>
<evidence type="ECO:0000313" key="4">
    <source>
        <dbReference type="Proteomes" id="UP000694383"/>
    </source>
</evidence>
<organism evidence="3 4">
    <name type="scientific">Oryzias sinensis</name>
    <name type="common">Chinese medaka</name>
    <dbReference type="NCBI Taxonomy" id="183150"/>
    <lineage>
        <taxon>Eukaryota</taxon>
        <taxon>Metazoa</taxon>
        <taxon>Chordata</taxon>
        <taxon>Craniata</taxon>
        <taxon>Vertebrata</taxon>
        <taxon>Euteleostomi</taxon>
        <taxon>Actinopterygii</taxon>
        <taxon>Neopterygii</taxon>
        <taxon>Teleostei</taxon>
        <taxon>Neoteleostei</taxon>
        <taxon>Acanthomorphata</taxon>
        <taxon>Ovalentaria</taxon>
        <taxon>Atherinomorphae</taxon>
        <taxon>Beloniformes</taxon>
        <taxon>Adrianichthyidae</taxon>
        <taxon>Oryziinae</taxon>
        <taxon>Oryzias</taxon>
    </lineage>
</organism>
<dbReference type="AlphaFoldDB" id="A0A8C7YTZ9"/>
<name>A0A8C7YTZ9_9TELE</name>
<reference evidence="3" key="1">
    <citation type="submission" date="2025-08" db="UniProtKB">
        <authorList>
            <consortium name="Ensembl"/>
        </authorList>
    </citation>
    <scope>IDENTIFICATION</scope>
</reference>
<dbReference type="Ensembl" id="ENSOSIT00000034537.1">
    <property type="protein sequence ID" value="ENSOSIP00000032761.1"/>
    <property type="gene ID" value="ENSOSIG00000016634.1"/>
</dbReference>
<keyword evidence="4" id="KW-1185">Reference proteome</keyword>
<dbReference type="PROSITE" id="PS50041">
    <property type="entry name" value="C_TYPE_LECTIN_2"/>
    <property type="match status" value="1"/>
</dbReference>
<feature type="chain" id="PRO_5034658600" description="C-type lectin domain-containing protein" evidence="1">
    <location>
        <begin position="25"/>
        <end position="493"/>
    </location>
</feature>
<dbReference type="GeneTree" id="ENSGT00990000207892"/>
<dbReference type="PANTHER" id="PTHR22803">
    <property type="entry name" value="MANNOSE, PHOSPHOLIPASE, LECTIN RECEPTOR RELATED"/>
    <property type="match status" value="1"/>
</dbReference>
<sequence>MKFVLFCRMFKLTLLFLTLSGLQAVPIGAPRQKPSTHHVPANVPAQKNGGGWVRVEESLSSRPLPDGFRQGTERFMPIPDGFRQGTERFMAIPDGFKQGTEPFVSIRDGFKQGTEPFMPIRDGFKQGTEPFLPIRNGFRQGTEPLFFQQGPRQESEPTKKRVACKGNLIDGNCVESNPSSVNVFEQKINQQPTSHLNKRDIVPDQLRQEPVEIQTQKNGGRRVCTEESPSACRLLHSSRQGSEPLMPIQDGSRQNTEQRIAIRDGFRQGTEQFMPIRDGFGQGTERFMAIKDGYRQGTERFMAIKDGYKQGTERFMAIKDGYRQGTERFLPIHDGFQQGTESFRPFQYRFKQGTEPKRNTVVCKGGAINGICYVFNPTLMTFYDAQNVCKNLAPNAKIASINSSNLHKRLVSLVTEGGKKKPMATWLGGTIKNQKASWEDGSEWRYSRWMPGYPNIDTDKPLCVEMFRKGVSSWTTADCHQMKASICSYPMTA</sequence>
<evidence type="ECO:0000259" key="2">
    <source>
        <dbReference type="PROSITE" id="PS50041"/>
    </source>
</evidence>
<dbReference type="InterPro" id="IPR050111">
    <property type="entry name" value="C-type_lectin/snaclec_domain"/>
</dbReference>
<feature type="domain" description="C-type lectin" evidence="2">
    <location>
        <begin position="368"/>
        <end position="488"/>
    </location>
</feature>
<dbReference type="InterPro" id="IPR001304">
    <property type="entry name" value="C-type_lectin-like"/>
</dbReference>
<feature type="signal peptide" evidence="1">
    <location>
        <begin position="1"/>
        <end position="24"/>
    </location>
</feature>
<protein>
    <recommendedName>
        <fullName evidence="2">C-type lectin domain-containing protein</fullName>
    </recommendedName>
</protein>
<dbReference type="SMART" id="SM00034">
    <property type="entry name" value="CLECT"/>
    <property type="match status" value="1"/>
</dbReference>
<dbReference type="Proteomes" id="UP000694383">
    <property type="component" value="Unplaced"/>
</dbReference>
<dbReference type="InterPro" id="IPR016186">
    <property type="entry name" value="C-type_lectin-like/link_sf"/>
</dbReference>
<dbReference type="Gene3D" id="3.10.100.10">
    <property type="entry name" value="Mannose-Binding Protein A, subunit A"/>
    <property type="match status" value="1"/>
</dbReference>
<proteinExistence type="predicted"/>
<evidence type="ECO:0000313" key="3">
    <source>
        <dbReference type="Ensembl" id="ENSOSIP00000032761.1"/>
    </source>
</evidence>
<dbReference type="SUPFAM" id="SSF56436">
    <property type="entry name" value="C-type lectin-like"/>
    <property type="match status" value="1"/>
</dbReference>
<reference evidence="3" key="2">
    <citation type="submission" date="2025-09" db="UniProtKB">
        <authorList>
            <consortium name="Ensembl"/>
        </authorList>
    </citation>
    <scope>IDENTIFICATION</scope>
</reference>
<keyword evidence="1" id="KW-0732">Signal</keyword>
<dbReference type="Pfam" id="PF00059">
    <property type="entry name" value="Lectin_C"/>
    <property type="match status" value="1"/>
</dbReference>
<dbReference type="InterPro" id="IPR016187">
    <property type="entry name" value="CTDL_fold"/>
</dbReference>